<proteinExistence type="predicted"/>
<dbReference type="Gene3D" id="2.40.50.220">
    <property type="entry name" value="EutN/Ccml"/>
    <property type="match status" value="1"/>
</dbReference>
<dbReference type="Pfam" id="PF03319">
    <property type="entry name" value="EutN_CcmL"/>
    <property type="match status" value="1"/>
</dbReference>
<keyword evidence="2" id="KW-1282">Carboxysome</keyword>
<name>A0AAE3DCZ7_9FIRM</name>
<dbReference type="PANTHER" id="PTHR36539">
    <property type="entry name" value="ETHANOLAMINE UTILIZATION PROTEIN EUTN"/>
    <property type="match status" value="1"/>
</dbReference>
<comment type="subcellular location">
    <subcellularLocation>
        <location evidence="1">Carboxysome</location>
    </subcellularLocation>
</comment>
<organism evidence="4 5">
    <name type="scientific">Brotocaccenecus cirricatena</name>
    <dbReference type="NCBI Taxonomy" id="3064195"/>
    <lineage>
        <taxon>Bacteria</taxon>
        <taxon>Bacillati</taxon>
        <taxon>Bacillota</taxon>
        <taxon>Clostridia</taxon>
        <taxon>Eubacteriales</taxon>
        <taxon>Oscillospiraceae</taxon>
        <taxon>Brotocaccenecus</taxon>
    </lineage>
</organism>
<comment type="caution">
    <text evidence="4">The sequence shown here is derived from an EMBL/GenBank/DDBJ whole genome shotgun (WGS) entry which is preliminary data.</text>
</comment>
<protein>
    <submittedName>
        <fullName evidence="4">EutN/CcmL family microcompartment protein</fullName>
    </submittedName>
</protein>
<evidence type="ECO:0000313" key="4">
    <source>
        <dbReference type="EMBL" id="MCC2129438.1"/>
    </source>
</evidence>
<gene>
    <name evidence="4" type="ORF">LKD37_07915</name>
</gene>
<evidence type="ECO:0000313" key="5">
    <source>
        <dbReference type="Proteomes" id="UP001199319"/>
    </source>
</evidence>
<dbReference type="PANTHER" id="PTHR36539:SF1">
    <property type="entry name" value="BACTERIAL MICROCOMPARTMENT SHELL VERTEX PROTEIN EUTN"/>
    <property type="match status" value="1"/>
</dbReference>
<dbReference type="Proteomes" id="UP001199319">
    <property type="component" value="Unassembled WGS sequence"/>
</dbReference>
<keyword evidence="3" id="KW-1283">Bacterial microcompartment</keyword>
<dbReference type="PROSITE" id="PS51932">
    <property type="entry name" value="BMV"/>
    <property type="match status" value="1"/>
</dbReference>
<sequence length="94" mass="9682">MYVCKVIGKIISTVKNEKLVGHSIVLVQAAALNDRGSLEADGPVFAAADTIGCGEGNFVLVTRGSNARYACKCAEAPVDMAVVGILDGGQWGLS</sequence>
<dbReference type="EMBL" id="JAJEPW010000019">
    <property type="protein sequence ID" value="MCC2129438.1"/>
    <property type="molecule type" value="Genomic_DNA"/>
</dbReference>
<dbReference type="InterPro" id="IPR004992">
    <property type="entry name" value="EutN_CcmL"/>
</dbReference>
<dbReference type="SUPFAM" id="SSF159133">
    <property type="entry name" value="EutN/CcmL-like"/>
    <property type="match status" value="1"/>
</dbReference>
<evidence type="ECO:0000256" key="1">
    <source>
        <dbReference type="ARBA" id="ARBA00023587"/>
    </source>
</evidence>
<dbReference type="AlphaFoldDB" id="A0AAE3DCZ7"/>
<dbReference type="RefSeq" id="WP_302928718.1">
    <property type="nucleotide sequence ID" value="NZ_JAJEPW010000019.1"/>
</dbReference>
<keyword evidence="5" id="KW-1185">Reference proteome</keyword>
<dbReference type="GO" id="GO:0031470">
    <property type="term" value="C:carboxysome"/>
    <property type="evidence" value="ECO:0007669"/>
    <property type="project" value="UniProtKB-SubCell"/>
</dbReference>
<dbReference type="InterPro" id="IPR036677">
    <property type="entry name" value="EutN_CcmL_sf"/>
</dbReference>
<accession>A0AAE3DCZ7</accession>
<dbReference type="CDD" id="cd01614">
    <property type="entry name" value="EutN_CcmL"/>
    <property type="match status" value="1"/>
</dbReference>
<reference evidence="4" key="1">
    <citation type="submission" date="2021-10" db="EMBL/GenBank/DDBJ databases">
        <title>Anaerobic single-cell dispensing facilitates the cultivation of human gut bacteria.</title>
        <authorList>
            <person name="Afrizal A."/>
        </authorList>
    </citation>
    <scope>NUCLEOTIDE SEQUENCE</scope>
    <source>
        <strain evidence="4">CLA-AA-H272</strain>
    </source>
</reference>
<evidence type="ECO:0000256" key="3">
    <source>
        <dbReference type="ARBA" id="ARBA00024446"/>
    </source>
</evidence>
<evidence type="ECO:0000256" key="2">
    <source>
        <dbReference type="ARBA" id="ARBA00023669"/>
    </source>
</evidence>